<dbReference type="RefSeq" id="WP_190212642.1">
    <property type="nucleotide sequence ID" value="NZ_BNBO01000026.1"/>
</dbReference>
<name>A0A919FZN0_9ACTN</name>
<dbReference type="Pfam" id="PF12697">
    <property type="entry name" value="Abhydrolase_6"/>
    <property type="match status" value="1"/>
</dbReference>
<dbReference type="Gene3D" id="3.40.50.1820">
    <property type="entry name" value="alpha/beta hydrolase"/>
    <property type="match status" value="1"/>
</dbReference>
<dbReference type="PANTHER" id="PTHR43798:SF5">
    <property type="entry name" value="MONOACYLGLYCEROL LIPASE ABHD6"/>
    <property type="match status" value="1"/>
</dbReference>
<gene>
    <name evidence="2" type="ORF">GCM10018781_44410</name>
</gene>
<dbReference type="InterPro" id="IPR029058">
    <property type="entry name" value="AB_hydrolase_fold"/>
</dbReference>
<dbReference type="InterPro" id="IPR050266">
    <property type="entry name" value="AB_hydrolase_sf"/>
</dbReference>
<sequence length="270" mass="28560">MGARSEFDGWDIHRSGPAGAAHRVLLLPGALCTTAFLEDVTSQPALAEAGVAVLAVTLPGFGRTATPEDLSVENYARLVGGLAAGLGCDLVAGHSLGANVAMELAITGGFGGPVLLLDPSFSREDEAQDLAQLDRIGRVPGLGTLAWAVMLRLVPRTMEDSFPPGRRAALSADLRNNAPGVCRRLVREYFAYLDRQGSLAARLRESGARAWIVRGDRTEIGLTDDERRALEAGPNIRLITVPDSGHMLVTEQPARVAQLILDLLGVPAGR</sequence>
<reference evidence="2" key="1">
    <citation type="journal article" date="2014" name="Int. J. Syst. Evol. Microbiol.">
        <title>Complete genome sequence of Corynebacterium casei LMG S-19264T (=DSM 44701T), isolated from a smear-ripened cheese.</title>
        <authorList>
            <consortium name="US DOE Joint Genome Institute (JGI-PGF)"/>
            <person name="Walter F."/>
            <person name="Albersmeier A."/>
            <person name="Kalinowski J."/>
            <person name="Ruckert C."/>
        </authorList>
    </citation>
    <scope>NUCLEOTIDE SEQUENCE</scope>
    <source>
        <strain evidence="2">JCM 4646</strain>
    </source>
</reference>
<evidence type="ECO:0000313" key="2">
    <source>
        <dbReference type="EMBL" id="GHH75482.1"/>
    </source>
</evidence>
<dbReference type="GO" id="GO:0046464">
    <property type="term" value="P:acylglycerol catabolic process"/>
    <property type="evidence" value="ECO:0007669"/>
    <property type="project" value="TreeGrafter"/>
</dbReference>
<proteinExistence type="predicted"/>
<comment type="caution">
    <text evidence="2">The sequence shown here is derived from an EMBL/GenBank/DDBJ whole genome shotgun (WGS) entry which is preliminary data.</text>
</comment>
<protein>
    <recommendedName>
        <fullName evidence="1">AB hydrolase-1 domain-containing protein</fullName>
    </recommendedName>
</protein>
<dbReference type="GO" id="GO:0047372">
    <property type="term" value="F:monoacylglycerol lipase activity"/>
    <property type="evidence" value="ECO:0007669"/>
    <property type="project" value="TreeGrafter"/>
</dbReference>
<keyword evidence="3" id="KW-1185">Reference proteome</keyword>
<evidence type="ECO:0000259" key="1">
    <source>
        <dbReference type="Pfam" id="PF12697"/>
    </source>
</evidence>
<reference evidence="2" key="2">
    <citation type="submission" date="2020-09" db="EMBL/GenBank/DDBJ databases">
        <authorList>
            <person name="Sun Q."/>
            <person name="Ohkuma M."/>
        </authorList>
    </citation>
    <scope>NUCLEOTIDE SEQUENCE</scope>
    <source>
        <strain evidence="2">JCM 4646</strain>
    </source>
</reference>
<accession>A0A919FZN0</accession>
<dbReference type="SUPFAM" id="SSF53474">
    <property type="entry name" value="alpha/beta-Hydrolases"/>
    <property type="match status" value="1"/>
</dbReference>
<dbReference type="PANTHER" id="PTHR43798">
    <property type="entry name" value="MONOACYLGLYCEROL LIPASE"/>
    <property type="match status" value="1"/>
</dbReference>
<dbReference type="InterPro" id="IPR000073">
    <property type="entry name" value="AB_hydrolase_1"/>
</dbReference>
<dbReference type="GeneID" id="95354834"/>
<feature type="domain" description="AB hydrolase-1" evidence="1">
    <location>
        <begin position="24"/>
        <end position="258"/>
    </location>
</feature>
<dbReference type="GO" id="GO:0016020">
    <property type="term" value="C:membrane"/>
    <property type="evidence" value="ECO:0007669"/>
    <property type="project" value="TreeGrafter"/>
</dbReference>
<dbReference type="EMBL" id="BNBO01000026">
    <property type="protein sequence ID" value="GHH75482.1"/>
    <property type="molecule type" value="Genomic_DNA"/>
</dbReference>
<dbReference type="Proteomes" id="UP000617734">
    <property type="component" value="Unassembled WGS sequence"/>
</dbReference>
<evidence type="ECO:0000313" key="3">
    <source>
        <dbReference type="Proteomes" id="UP000617734"/>
    </source>
</evidence>
<organism evidence="2 3">
    <name type="scientific">Kitasatospora indigofera</name>
    <dbReference type="NCBI Taxonomy" id="67307"/>
    <lineage>
        <taxon>Bacteria</taxon>
        <taxon>Bacillati</taxon>
        <taxon>Actinomycetota</taxon>
        <taxon>Actinomycetes</taxon>
        <taxon>Kitasatosporales</taxon>
        <taxon>Streptomycetaceae</taxon>
        <taxon>Kitasatospora</taxon>
    </lineage>
</organism>
<dbReference type="AlphaFoldDB" id="A0A919FZN0"/>